<evidence type="ECO:0000256" key="1">
    <source>
        <dbReference type="ARBA" id="ARBA00006534"/>
    </source>
</evidence>
<keyword evidence="2" id="KW-0645">Protease</keyword>
<name>A0ABQ2PB68_9NEIS</name>
<organism evidence="5 6">
    <name type="scientific">Silvimonas iriomotensis</name>
    <dbReference type="NCBI Taxonomy" id="449662"/>
    <lineage>
        <taxon>Bacteria</taxon>
        <taxon>Pseudomonadati</taxon>
        <taxon>Pseudomonadota</taxon>
        <taxon>Betaproteobacteria</taxon>
        <taxon>Neisseriales</taxon>
        <taxon>Chitinibacteraceae</taxon>
        <taxon>Silvimonas</taxon>
    </lineage>
</organism>
<dbReference type="SUPFAM" id="SSF52317">
    <property type="entry name" value="Class I glutamine amidotransferase-like"/>
    <property type="match status" value="1"/>
</dbReference>
<evidence type="ECO:0000313" key="6">
    <source>
        <dbReference type="Proteomes" id="UP000637267"/>
    </source>
</evidence>
<keyword evidence="3" id="KW-0378">Hydrolase</keyword>
<comment type="similarity">
    <text evidence="1">Belongs to the peptidase S51 family.</text>
</comment>
<keyword evidence="6" id="KW-1185">Reference proteome</keyword>
<dbReference type="PANTHER" id="PTHR20842:SF0">
    <property type="entry name" value="ALPHA-ASPARTYL DIPEPTIDASE"/>
    <property type="match status" value="1"/>
</dbReference>
<dbReference type="CDD" id="cd03146">
    <property type="entry name" value="GAT1_Peptidase_E"/>
    <property type="match status" value="1"/>
</dbReference>
<evidence type="ECO:0000256" key="4">
    <source>
        <dbReference type="ARBA" id="ARBA00022825"/>
    </source>
</evidence>
<evidence type="ECO:0000256" key="2">
    <source>
        <dbReference type="ARBA" id="ARBA00022670"/>
    </source>
</evidence>
<evidence type="ECO:0008006" key="7">
    <source>
        <dbReference type="Google" id="ProtNLM"/>
    </source>
</evidence>
<evidence type="ECO:0000313" key="5">
    <source>
        <dbReference type="EMBL" id="GGP22645.1"/>
    </source>
</evidence>
<dbReference type="EMBL" id="BMLX01000003">
    <property type="protein sequence ID" value="GGP22645.1"/>
    <property type="molecule type" value="Genomic_DNA"/>
</dbReference>
<comment type="caution">
    <text evidence="5">The sequence shown here is derived from an EMBL/GenBank/DDBJ whole genome shotgun (WGS) entry which is preliminary data.</text>
</comment>
<evidence type="ECO:0000256" key="3">
    <source>
        <dbReference type="ARBA" id="ARBA00022801"/>
    </source>
</evidence>
<dbReference type="Gene3D" id="3.40.50.880">
    <property type="match status" value="1"/>
</dbReference>
<sequence>MPSHLSLFRNNVADIEAHLLAQDVIYVGGGNTKSMLAVWREWGVDQLLHTALQRGVVLAGTSAGAICWFEWGLTDSFHGAYRPLPGLGWLPGAACPHFSNTTERPRVFNDCIQTGQIPAGYGLDDGAMLHFVNGKVQSVLASKEGAGVYWHEQGRAPALLAGAATA</sequence>
<accession>A0ABQ2PB68</accession>
<dbReference type="PANTHER" id="PTHR20842">
    <property type="entry name" value="PROTEASE S51 ALPHA-ASPARTYL DIPEPTIDASE"/>
    <property type="match status" value="1"/>
</dbReference>
<protein>
    <recommendedName>
        <fullName evidence="7">Peptidase E</fullName>
    </recommendedName>
</protein>
<dbReference type="InterPro" id="IPR029062">
    <property type="entry name" value="Class_I_gatase-like"/>
</dbReference>
<keyword evidence="4" id="KW-0720">Serine protease</keyword>
<dbReference type="Proteomes" id="UP000637267">
    <property type="component" value="Unassembled WGS sequence"/>
</dbReference>
<gene>
    <name evidence="5" type="ORF">GCM10010970_26460</name>
</gene>
<reference evidence="6" key="1">
    <citation type="journal article" date="2019" name="Int. J. Syst. Evol. Microbiol.">
        <title>The Global Catalogue of Microorganisms (GCM) 10K type strain sequencing project: providing services to taxonomists for standard genome sequencing and annotation.</title>
        <authorList>
            <consortium name="The Broad Institute Genomics Platform"/>
            <consortium name="The Broad Institute Genome Sequencing Center for Infectious Disease"/>
            <person name="Wu L."/>
            <person name="Ma J."/>
        </authorList>
    </citation>
    <scope>NUCLEOTIDE SEQUENCE [LARGE SCALE GENOMIC DNA]</scope>
    <source>
        <strain evidence="6">CGMCC 1.8859</strain>
    </source>
</reference>
<proteinExistence type="inferred from homology"/>
<dbReference type="InterPro" id="IPR005320">
    <property type="entry name" value="Peptidase_S51"/>
</dbReference>
<dbReference type="Pfam" id="PF03575">
    <property type="entry name" value="Peptidase_S51"/>
    <property type="match status" value="1"/>
</dbReference>